<keyword evidence="2" id="KW-0859">Xylose metabolism</keyword>
<reference evidence="8" key="1">
    <citation type="journal article" date="2019" name="Int. J. Syst. Evol. Microbiol.">
        <title>The Global Catalogue of Microorganisms (GCM) 10K type strain sequencing project: providing services to taxonomists for standard genome sequencing and annotation.</title>
        <authorList>
            <consortium name="The Broad Institute Genomics Platform"/>
            <consortium name="The Broad Institute Genome Sequencing Center for Infectious Disease"/>
            <person name="Wu L."/>
            <person name="Ma J."/>
        </authorList>
    </citation>
    <scope>NUCLEOTIDE SEQUENCE [LARGE SCALE GENOMIC DNA]</scope>
    <source>
        <strain evidence="8">CGMCC 4.7349</strain>
    </source>
</reference>
<dbReference type="InterPro" id="IPR018485">
    <property type="entry name" value="FGGY_C"/>
</dbReference>
<comment type="caution">
    <text evidence="7">The sequence shown here is derived from an EMBL/GenBank/DDBJ whole genome shotgun (WGS) entry which is preliminary data.</text>
</comment>
<proteinExistence type="inferred from homology"/>
<evidence type="ECO:0000259" key="5">
    <source>
        <dbReference type="Pfam" id="PF00370"/>
    </source>
</evidence>
<keyword evidence="8" id="KW-1185">Reference proteome</keyword>
<dbReference type="Pfam" id="PF02782">
    <property type="entry name" value="FGGY_C"/>
    <property type="match status" value="1"/>
</dbReference>
<evidence type="ECO:0000256" key="3">
    <source>
        <dbReference type="ARBA" id="ARBA00022679"/>
    </source>
</evidence>
<dbReference type="CDD" id="cd07779">
    <property type="entry name" value="ASKHA_NBD_FGGY_YgcE-like"/>
    <property type="match status" value="1"/>
</dbReference>
<protein>
    <submittedName>
        <fullName evidence="7">Kinase</fullName>
    </submittedName>
</protein>
<keyword evidence="3" id="KW-0808">Transferase</keyword>
<dbReference type="InterPro" id="IPR050406">
    <property type="entry name" value="FGGY_Carb_Kinase"/>
</dbReference>
<name>A0ABQ2MRL2_9ACTN</name>
<dbReference type="PIRSF" id="PIRSF000538">
    <property type="entry name" value="GlpK"/>
    <property type="match status" value="1"/>
</dbReference>
<gene>
    <name evidence="7" type="ORF">GCM10012286_71430</name>
</gene>
<accession>A0ABQ2MRL2</accession>
<dbReference type="InterPro" id="IPR018484">
    <property type="entry name" value="FGGY_N"/>
</dbReference>
<keyword evidence="4 7" id="KW-0418">Kinase</keyword>
<keyword evidence="2" id="KW-0119">Carbohydrate metabolism</keyword>
<evidence type="ECO:0000313" key="7">
    <source>
        <dbReference type="EMBL" id="GGO56595.1"/>
    </source>
</evidence>
<feature type="domain" description="Carbohydrate kinase FGGY N-terminal" evidence="5">
    <location>
        <begin position="14"/>
        <end position="116"/>
    </location>
</feature>
<feature type="domain" description="Carbohydrate kinase FGGY C-terminal" evidence="6">
    <location>
        <begin position="235"/>
        <end position="428"/>
    </location>
</feature>
<organism evidence="7 8">
    <name type="scientific">Streptomyces lasiicapitis</name>
    <dbReference type="NCBI Taxonomy" id="1923961"/>
    <lineage>
        <taxon>Bacteria</taxon>
        <taxon>Bacillati</taxon>
        <taxon>Actinomycetota</taxon>
        <taxon>Actinomycetes</taxon>
        <taxon>Kitasatosporales</taxon>
        <taxon>Streptomycetaceae</taxon>
        <taxon>Streptomyces</taxon>
    </lineage>
</organism>
<dbReference type="GO" id="GO:0016301">
    <property type="term" value="F:kinase activity"/>
    <property type="evidence" value="ECO:0007669"/>
    <property type="project" value="UniProtKB-KW"/>
</dbReference>
<sequence>MTSTSTAPRPRPRYFIGIDNGSQSSKVTVFDAHGRVAGEGRAALRPYDTPRPGVVEHPDDDLWTSIGTASQAAMAAFGGDPADIVGVGLCTIRFCRAVLKADGTLAQPVMSWMDARVGMPYAHADREAAYVTTSSGYISQRMTGNFRDTAANYAGIWPLDSDTWQWTDDDAELAKSGIPRAMLFDLVLPGDILGEVTEAAARHTGIPAGVPVVATANDKAVEALGCGLRAPDTLLVSLGTYVAGMATGPRNLRNATDFWTNYASVPHSYLYESGGVRRGMWTVSWYRDLLGEEAAGSARAAGLPAEDLLNAEAAKVPPGSEGLMTVLDWLAPGDAPFRKGSILGFDGRHGRFHIYRSILEALAMTTHDTASRMASELGTEYREVIVSGGGSRSDLLLQIHADVHGIPAHRAAAASAAGLGSAICAAVGLGTYADFDEAVDAMVRPGETFLPSEENHHLYRRLEEVYRDVRGHTDAIYRRTYDVFG</sequence>
<evidence type="ECO:0000256" key="4">
    <source>
        <dbReference type="ARBA" id="ARBA00022777"/>
    </source>
</evidence>
<feature type="domain" description="Carbohydrate kinase FGGY N-terminal" evidence="5">
    <location>
        <begin position="127"/>
        <end position="225"/>
    </location>
</feature>
<dbReference type="EMBL" id="BMNG01000019">
    <property type="protein sequence ID" value="GGO56595.1"/>
    <property type="molecule type" value="Genomic_DNA"/>
</dbReference>
<dbReference type="InterPro" id="IPR000577">
    <property type="entry name" value="Carb_kinase_FGGY"/>
</dbReference>
<dbReference type="Proteomes" id="UP000656881">
    <property type="component" value="Unassembled WGS sequence"/>
</dbReference>
<dbReference type="PANTHER" id="PTHR43095:SF5">
    <property type="entry name" value="XYLULOSE KINASE"/>
    <property type="match status" value="1"/>
</dbReference>
<evidence type="ECO:0000256" key="1">
    <source>
        <dbReference type="ARBA" id="ARBA00009156"/>
    </source>
</evidence>
<evidence type="ECO:0000259" key="6">
    <source>
        <dbReference type="Pfam" id="PF02782"/>
    </source>
</evidence>
<evidence type="ECO:0000256" key="2">
    <source>
        <dbReference type="ARBA" id="ARBA00022629"/>
    </source>
</evidence>
<dbReference type="PANTHER" id="PTHR43095">
    <property type="entry name" value="SUGAR KINASE"/>
    <property type="match status" value="1"/>
</dbReference>
<dbReference type="RefSeq" id="WP_189177077.1">
    <property type="nucleotide sequence ID" value="NZ_BMNG01000019.1"/>
</dbReference>
<dbReference type="Gene3D" id="3.30.420.40">
    <property type="match status" value="3"/>
</dbReference>
<dbReference type="SUPFAM" id="SSF53067">
    <property type="entry name" value="Actin-like ATPase domain"/>
    <property type="match status" value="2"/>
</dbReference>
<evidence type="ECO:0000313" key="8">
    <source>
        <dbReference type="Proteomes" id="UP000656881"/>
    </source>
</evidence>
<dbReference type="Pfam" id="PF00370">
    <property type="entry name" value="FGGY_N"/>
    <property type="match status" value="2"/>
</dbReference>
<dbReference type="InterPro" id="IPR043129">
    <property type="entry name" value="ATPase_NBD"/>
</dbReference>
<comment type="similarity">
    <text evidence="1">Belongs to the FGGY kinase family.</text>
</comment>